<dbReference type="SUPFAM" id="SSF52317">
    <property type="entry name" value="Class I glutamine amidotransferase-like"/>
    <property type="match status" value="1"/>
</dbReference>
<dbReference type="PANTHER" id="PTHR43130:SF3">
    <property type="entry name" value="HTH-TYPE TRANSCRIPTIONAL REGULATOR RV1931C"/>
    <property type="match status" value="1"/>
</dbReference>
<dbReference type="EMBL" id="PDNV01000007">
    <property type="protein sequence ID" value="PLC53665.1"/>
    <property type="molecule type" value="Genomic_DNA"/>
</dbReference>
<comment type="caution">
    <text evidence="2">The sequence shown here is derived from an EMBL/GenBank/DDBJ whole genome shotgun (WGS) entry which is preliminary data.</text>
</comment>
<dbReference type="RefSeq" id="WP_102070388.1">
    <property type="nucleotide sequence ID" value="NZ_PDNV01000007.1"/>
</dbReference>
<protein>
    <submittedName>
        <fullName evidence="2">Transcriptional regulator</fullName>
    </submittedName>
</protein>
<dbReference type="InterPro" id="IPR002818">
    <property type="entry name" value="DJ-1/PfpI"/>
</dbReference>
<accession>A0A2N4UF90</accession>
<dbReference type="PANTHER" id="PTHR43130">
    <property type="entry name" value="ARAC-FAMILY TRANSCRIPTIONAL REGULATOR"/>
    <property type="match status" value="1"/>
</dbReference>
<dbReference type="InterPro" id="IPR052158">
    <property type="entry name" value="INH-QAR"/>
</dbReference>
<sequence length="387" mass="41963">MNKRLGLRIILASATLLAAIGVAWIFSLPATPDPGAAPPIETQETDAMLAALKPPKRERPLIAIIGINEGTEVTDYLMPYGILKRTDVADVVALATEPGPLRLYPALQVEPDATIAQFDAQYPDGADYIVVPAMSRDDDPAALTWIRGQAGKGAIVIAVCAGVKVAGEAGLLDNKRATTHWYFVDELRDRVPSLHYVADRRLVADQGIATTTGISASMPMMLTLIESIAGRDKAMAVARDLGLSTWDARHNSSAFKITRAFAATVLGNVLAFWKRDQLGIELVAGMDEVSLAIVADAWSRTYRSSTVTFASSADAVDSRSGLRIIPDRVATEWPDEQLVPAFADRKPAEALDQALFQIGARYGDRIARVVAMQLEYPRREVPREENQ</sequence>
<evidence type="ECO:0000313" key="3">
    <source>
        <dbReference type="Proteomes" id="UP000234328"/>
    </source>
</evidence>
<evidence type="ECO:0000313" key="2">
    <source>
        <dbReference type="EMBL" id="PLC53665.1"/>
    </source>
</evidence>
<dbReference type="Pfam" id="PF01965">
    <property type="entry name" value="DJ-1_PfpI"/>
    <property type="match status" value="1"/>
</dbReference>
<dbReference type="Proteomes" id="UP000234328">
    <property type="component" value="Unassembled WGS sequence"/>
</dbReference>
<feature type="domain" description="DJ-1/PfpI" evidence="1">
    <location>
        <begin position="65"/>
        <end position="226"/>
    </location>
</feature>
<name>A0A2N4UF90_9BURK</name>
<reference evidence="2 3" key="1">
    <citation type="submission" date="2017-10" db="EMBL/GenBank/DDBJ databases">
        <title>Two draft genome sequences of Pusillimonas sp. strains isolated from a nitrate- and radionuclide-contaminated groundwater in Russia.</title>
        <authorList>
            <person name="Grouzdev D.S."/>
            <person name="Tourova T.P."/>
            <person name="Goeva M.A."/>
            <person name="Babich T.L."/>
            <person name="Sokolova D.S."/>
            <person name="Abdullin R."/>
            <person name="Poltaraus A.B."/>
            <person name="Toshchakov S.V."/>
            <person name="Nazina T.N."/>
        </authorList>
    </citation>
    <scope>NUCLEOTIDE SEQUENCE [LARGE SCALE GENOMIC DNA]</scope>
    <source>
        <strain evidence="2 3">JR1/69-2-13</strain>
    </source>
</reference>
<gene>
    <name evidence="2" type="ORF">CR155_12730</name>
</gene>
<dbReference type="AlphaFoldDB" id="A0A2N4UF90"/>
<evidence type="ECO:0000259" key="1">
    <source>
        <dbReference type="Pfam" id="PF01965"/>
    </source>
</evidence>
<proteinExistence type="predicted"/>
<dbReference type="InterPro" id="IPR029062">
    <property type="entry name" value="Class_I_gatase-like"/>
</dbReference>
<dbReference type="Gene3D" id="3.40.50.880">
    <property type="match status" value="1"/>
</dbReference>
<organism evidence="2 3">
    <name type="scientific">Pollutimonas nitritireducens</name>
    <dbReference type="NCBI Taxonomy" id="2045209"/>
    <lineage>
        <taxon>Bacteria</taxon>
        <taxon>Pseudomonadati</taxon>
        <taxon>Pseudomonadota</taxon>
        <taxon>Betaproteobacteria</taxon>
        <taxon>Burkholderiales</taxon>
        <taxon>Alcaligenaceae</taxon>
        <taxon>Pollutimonas</taxon>
    </lineage>
</organism>
<dbReference type="OrthoDB" id="6382410at2"/>
<keyword evidence="3" id="KW-1185">Reference proteome</keyword>